<dbReference type="SUPFAM" id="SSF53955">
    <property type="entry name" value="Lysozyme-like"/>
    <property type="match status" value="1"/>
</dbReference>
<evidence type="ECO:0008006" key="2">
    <source>
        <dbReference type="Google" id="ProtNLM"/>
    </source>
</evidence>
<sequence>MKYVKTILFLITTYFLSSLAVPEDSPVVNLELDNKIELTEQIIPTKPVGMFTSYMNKMGKLESNNNYTVVNRYGYMGKYQFGKSTLRALKRQGYLDITEKEIVGFRYLSELQERSMIALSTANLDYLKRNDLLRYVDTYVGGVKITRDGLLAGMHLRGAYSVKQYLQSNGNINKYDGNNTTVKDYINQFV</sequence>
<dbReference type="EMBL" id="LAZR01015911">
    <property type="protein sequence ID" value="KKM06803.1"/>
    <property type="molecule type" value="Genomic_DNA"/>
</dbReference>
<gene>
    <name evidence="1" type="ORF">LCGC14_1740400</name>
</gene>
<name>A0A0F9K6L6_9ZZZZ</name>
<proteinExistence type="predicted"/>
<comment type="caution">
    <text evidence="1">The sequence shown here is derived from an EMBL/GenBank/DDBJ whole genome shotgun (WGS) entry which is preliminary data.</text>
</comment>
<accession>A0A0F9K6L6</accession>
<dbReference type="InterPro" id="IPR023346">
    <property type="entry name" value="Lysozyme-like_dom_sf"/>
</dbReference>
<reference evidence="1" key="1">
    <citation type="journal article" date="2015" name="Nature">
        <title>Complex archaea that bridge the gap between prokaryotes and eukaryotes.</title>
        <authorList>
            <person name="Spang A."/>
            <person name="Saw J.H."/>
            <person name="Jorgensen S.L."/>
            <person name="Zaremba-Niedzwiedzka K."/>
            <person name="Martijn J."/>
            <person name="Lind A.E."/>
            <person name="van Eijk R."/>
            <person name="Schleper C."/>
            <person name="Guy L."/>
            <person name="Ettema T.J."/>
        </authorList>
    </citation>
    <scope>NUCLEOTIDE SEQUENCE</scope>
</reference>
<dbReference type="AlphaFoldDB" id="A0A0F9K6L6"/>
<evidence type="ECO:0000313" key="1">
    <source>
        <dbReference type="EMBL" id="KKM06803.1"/>
    </source>
</evidence>
<protein>
    <recommendedName>
        <fullName evidence="2">Peptidoglycan-binding protein LysM</fullName>
    </recommendedName>
</protein>
<organism evidence="1">
    <name type="scientific">marine sediment metagenome</name>
    <dbReference type="NCBI Taxonomy" id="412755"/>
    <lineage>
        <taxon>unclassified sequences</taxon>
        <taxon>metagenomes</taxon>
        <taxon>ecological metagenomes</taxon>
    </lineage>
</organism>
<dbReference type="Gene3D" id="1.10.530.10">
    <property type="match status" value="1"/>
</dbReference>